<dbReference type="EMBL" id="JH921437">
    <property type="protein sequence ID" value="EKD17261.1"/>
    <property type="molecule type" value="Genomic_DNA"/>
</dbReference>
<evidence type="ECO:0000256" key="1">
    <source>
        <dbReference type="SAM" id="MobiDB-lite"/>
    </source>
</evidence>
<accession>K1WW56</accession>
<dbReference type="AlphaFoldDB" id="K1WW56"/>
<dbReference type="Proteomes" id="UP000006753">
    <property type="component" value="Unassembled WGS sequence"/>
</dbReference>
<dbReference type="OMA" id="VTIMEPP"/>
<feature type="compositionally biased region" description="Pro residues" evidence="1">
    <location>
        <begin position="284"/>
        <end position="295"/>
    </location>
</feature>
<feature type="compositionally biased region" description="Polar residues" evidence="1">
    <location>
        <begin position="25"/>
        <end position="40"/>
    </location>
</feature>
<dbReference type="eggNOG" id="ENOG502SA1F">
    <property type="taxonomic scope" value="Eukaryota"/>
</dbReference>
<dbReference type="InParanoid" id="K1WW56"/>
<evidence type="ECO:0000313" key="2">
    <source>
        <dbReference type="EMBL" id="EKD17261.1"/>
    </source>
</evidence>
<feature type="compositionally biased region" description="Polar residues" evidence="1">
    <location>
        <begin position="92"/>
        <end position="107"/>
    </location>
</feature>
<reference evidence="2 3" key="1">
    <citation type="journal article" date="2012" name="BMC Genomics">
        <title>Sequencing the genome of Marssonina brunnea reveals fungus-poplar co-evolution.</title>
        <authorList>
            <person name="Zhu S."/>
            <person name="Cao Y.-Z."/>
            <person name="Jiang C."/>
            <person name="Tan B.-Y."/>
            <person name="Wang Z."/>
            <person name="Feng S."/>
            <person name="Zhang L."/>
            <person name="Su X.-H."/>
            <person name="Brejova B."/>
            <person name="Vinar T."/>
            <person name="Xu M."/>
            <person name="Wang M.-X."/>
            <person name="Zhang S.-G."/>
            <person name="Huang M.-R."/>
            <person name="Wu R."/>
            <person name="Zhou Y."/>
        </authorList>
    </citation>
    <scope>NUCLEOTIDE SEQUENCE [LARGE SCALE GENOMIC DNA]</scope>
    <source>
        <strain evidence="2 3">MB_m1</strain>
    </source>
</reference>
<organism evidence="2 3">
    <name type="scientific">Marssonina brunnea f. sp. multigermtubi (strain MB_m1)</name>
    <name type="common">Marssonina leaf spot fungus</name>
    <dbReference type="NCBI Taxonomy" id="1072389"/>
    <lineage>
        <taxon>Eukaryota</taxon>
        <taxon>Fungi</taxon>
        <taxon>Dikarya</taxon>
        <taxon>Ascomycota</taxon>
        <taxon>Pezizomycotina</taxon>
        <taxon>Leotiomycetes</taxon>
        <taxon>Helotiales</taxon>
        <taxon>Drepanopezizaceae</taxon>
        <taxon>Drepanopeziza</taxon>
    </lineage>
</organism>
<name>K1WW56_MARBU</name>
<dbReference type="KEGG" id="mbe:MBM_04838"/>
<feature type="compositionally biased region" description="Polar residues" evidence="1">
    <location>
        <begin position="240"/>
        <end position="264"/>
    </location>
</feature>
<evidence type="ECO:0000313" key="3">
    <source>
        <dbReference type="Proteomes" id="UP000006753"/>
    </source>
</evidence>
<protein>
    <submittedName>
        <fullName evidence="2">Uncharacterized protein</fullName>
    </submittedName>
</protein>
<proteinExistence type="predicted"/>
<feature type="region of interest" description="Disordered" evidence="1">
    <location>
        <begin position="59"/>
        <end position="78"/>
    </location>
</feature>
<feature type="region of interest" description="Disordered" evidence="1">
    <location>
        <begin position="25"/>
        <end position="45"/>
    </location>
</feature>
<dbReference type="HOGENOM" id="CLU_058677_2_0_1"/>
<feature type="compositionally biased region" description="Gly residues" evidence="1">
    <location>
        <begin position="193"/>
        <end position="204"/>
    </location>
</feature>
<gene>
    <name evidence="2" type="ORF">MBM_04838</name>
</gene>
<dbReference type="OrthoDB" id="5384020at2759"/>
<feature type="compositionally biased region" description="Acidic residues" evidence="1">
    <location>
        <begin position="125"/>
        <end position="135"/>
    </location>
</feature>
<feature type="region of interest" description="Disordered" evidence="1">
    <location>
        <begin position="86"/>
        <end position="146"/>
    </location>
</feature>
<sequence length="381" mass="39817">MTMRLGIPCSASTARALIGRCPFNMSNNNGSDTTPPNEASSRARRGSLTSQAFNNIFGGGTVGRSNSTSGPTPPFPGSIATAAAQDQRRRMSSISTLGLGTSPTQVSPFPFAGRRSSVSTANSEAVDENAIDDEEGPGRGNPATPFTRRISFGAQALRSARGGGGSPGTAGRPPSYSPLPPIASRPRSTRVGSGSGSGSQGGGVTPPSPQFHANKASTQSKPRTASDYPLSARPGDGSGFNLSEQFRSRAQSAVSQTQRPSFSVPTCAKPMPAHERAKSVSEMAPPPTAVPAAPPKPERQKPDAFQERILKGDFVLHGLIIGSWMMIHFYALLGDVATTGADGVYDAAGKTPHYCWRMMVIQGCLHAGRVYSRYEDALHDG</sequence>
<feature type="region of interest" description="Disordered" evidence="1">
    <location>
        <begin position="158"/>
        <end position="300"/>
    </location>
</feature>
<keyword evidence="3" id="KW-1185">Reference proteome</keyword>